<dbReference type="RefSeq" id="WP_085495985.1">
    <property type="nucleotide sequence ID" value="NZ_FXAZ01000004.1"/>
</dbReference>
<name>A0A1X7LEC9_9BACL</name>
<dbReference type="AlphaFoldDB" id="A0A1X7LEC9"/>
<sequence length="362" mass="42922">MARIRKTYFTKSKMGKLLGVNEKQHEVYMPNEIFENLTEAFTSEEMQGKTSTHIAYAYTYYYLANYQWRYARYYYYDDKTGMETSINEGIIKQILGFPSKSEQYTYLTKNNTGLLVKLGYIRKETDKPSRYWYDDEGKYKEVQFVYESEYPELYGNNKNWKVAMPVKGFYRYKESEEDNYEDGTFYMIQNTHMIDIDVFIYCMADLELGVEGFYLYCFLKFMTDKYDNAYNCSQKKMAQTTRLSIDEVKKQLENLEKRNMITSDHKPFCLDKPADKETKTNTYGIKEPNEFAKSMIQFNVIPKQRKITAKQYESEVGWANEKEINGLIINQKTGEIIKSSPVNEYNINDEAELSDLDEVFSR</sequence>
<accession>A0A1X7LEC9</accession>
<gene>
    <name evidence="2" type="ORF">SAMN06295960_3371</name>
</gene>
<keyword evidence="1" id="KW-0175">Coiled coil</keyword>
<proteinExistence type="predicted"/>
<evidence type="ECO:0000256" key="1">
    <source>
        <dbReference type="SAM" id="Coils"/>
    </source>
</evidence>
<reference evidence="2 3" key="1">
    <citation type="submission" date="2017-04" db="EMBL/GenBank/DDBJ databases">
        <authorList>
            <person name="Afonso C.L."/>
            <person name="Miller P.J."/>
            <person name="Scott M.A."/>
            <person name="Spackman E."/>
            <person name="Goraichik I."/>
            <person name="Dimitrov K.M."/>
            <person name="Suarez D.L."/>
            <person name="Swayne D.E."/>
        </authorList>
    </citation>
    <scope>NUCLEOTIDE SEQUENCE [LARGE SCALE GENOMIC DNA]</scope>
    <source>
        <strain evidence="2 3">11</strain>
    </source>
</reference>
<evidence type="ECO:0000313" key="3">
    <source>
        <dbReference type="Proteomes" id="UP000193834"/>
    </source>
</evidence>
<dbReference type="OrthoDB" id="2836272at2"/>
<feature type="coiled-coil region" evidence="1">
    <location>
        <begin position="238"/>
        <end position="265"/>
    </location>
</feature>
<protein>
    <submittedName>
        <fullName evidence="2">Uncharacterized protein</fullName>
    </submittedName>
</protein>
<organism evidence="2 3">
    <name type="scientific">Paenibacillus aquistagni</name>
    <dbReference type="NCBI Taxonomy" id="1852522"/>
    <lineage>
        <taxon>Bacteria</taxon>
        <taxon>Bacillati</taxon>
        <taxon>Bacillota</taxon>
        <taxon>Bacilli</taxon>
        <taxon>Bacillales</taxon>
        <taxon>Paenibacillaceae</taxon>
        <taxon>Paenibacillus</taxon>
    </lineage>
</organism>
<dbReference type="Proteomes" id="UP000193834">
    <property type="component" value="Unassembled WGS sequence"/>
</dbReference>
<dbReference type="EMBL" id="FXAZ01000004">
    <property type="protein sequence ID" value="SMG52216.1"/>
    <property type="molecule type" value="Genomic_DNA"/>
</dbReference>
<evidence type="ECO:0000313" key="2">
    <source>
        <dbReference type="EMBL" id="SMG52216.1"/>
    </source>
</evidence>
<keyword evidence="3" id="KW-1185">Reference proteome</keyword>